<dbReference type="PANTHER" id="PTHR12904">
    <property type="match status" value="1"/>
</dbReference>
<evidence type="ECO:0000256" key="1">
    <source>
        <dbReference type="ARBA" id="ARBA00022786"/>
    </source>
</evidence>
<protein>
    <recommendedName>
        <fullName evidence="3">Protein zer-1 homolog-like C-terminal domain-containing protein</fullName>
    </recommendedName>
</protein>
<keyword evidence="2" id="KW-0812">Transmembrane</keyword>
<dbReference type="EMBL" id="CAJPVJ010003360">
    <property type="protein sequence ID" value="CAG2167457.1"/>
    <property type="molecule type" value="Genomic_DNA"/>
</dbReference>
<keyword evidence="5" id="KW-1185">Reference proteome</keyword>
<dbReference type="InterPro" id="IPR032675">
    <property type="entry name" value="LRR_dom_sf"/>
</dbReference>
<dbReference type="AlphaFoldDB" id="A0A7R9LVR0"/>
<name>A0A7R9LVR0_9ACAR</name>
<dbReference type="GO" id="GO:0031462">
    <property type="term" value="C:Cul2-RING ubiquitin ligase complex"/>
    <property type="evidence" value="ECO:0007669"/>
    <property type="project" value="TreeGrafter"/>
</dbReference>
<reference evidence="4" key="1">
    <citation type="submission" date="2020-11" db="EMBL/GenBank/DDBJ databases">
        <authorList>
            <person name="Tran Van P."/>
        </authorList>
    </citation>
    <scope>NUCLEOTIDE SEQUENCE</scope>
</reference>
<dbReference type="Pfam" id="PF22964">
    <property type="entry name" value="ZER1-like_2nd"/>
    <property type="match status" value="1"/>
</dbReference>
<evidence type="ECO:0000313" key="4">
    <source>
        <dbReference type="EMBL" id="CAD7648853.1"/>
    </source>
</evidence>
<gene>
    <name evidence="4" type="ORF">ONB1V03_LOCUS6964</name>
</gene>
<dbReference type="Gene3D" id="3.80.10.10">
    <property type="entry name" value="Ribonuclease Inhibitor"/>
    <property type="match status" value="1"/>
</dbReference>
<dbReference type="OrthoDB" id="5783533at2759"/>
<feature type="transmembrane region" description="Helical" evidence="2">
    <location>
        <begin position="785"/>
        <end position="804"/>
    </location>
</feature>
<keyword evidence="2" id="KW-1133">Transmembrane helix</keyword>
<dbReference type="EMBL" id="OC918185">
    <property type="protein sequence ID" value="CAD7648853.1"/>
    <property type="molecule type" value="Genomic_DNA"/>
</dbReference>
<feature type="transmembrane region" description="Helical" evidence="2">
    <location>
        <begin position="809"/>
        <end position="828"/>
    </location>
</feature>
<dbReference type="InterPro" id="IPR016024">
    <property type="entry name" value="ARM-type_fold"/>
</dbReference>
<dbReference type="Proteomes" id="UP000728032">
    <property type="component" value="Unassembled WGS sequence"/>
</dbReference>
<evidence type="ECO:0000256" key="2">
    <source>
        <dbReference type="SAM" id="Phobius"/>
    </source>
</evidence>
<keyword evidence="1" id="KW-0833">Ubl conjugation pathway</keyword>
<evidence type="ECO:0000259" key="3">
    <source>
        <dbReference type="Pfam" id="PF22964"/>
    </source>
</evidence>
<feature type="domain" description="Protein zer-1 homolog-like C-terminal" evidence="3">
    <location>
        <begin position="361"/>
        <end position="673"/>
    </location>
</feature>
<proteinExistence type="predicted"/>
<organism evidence="4">
    <name type="scientific">Oppiella nova</name>
    <dbReference type="NCBI Taxonomy" id="334625"/>
    <lineage>
        <taxon>Eukaryota</taxon>
        <taxon>Metazoa</taxon>
        <taxon>Ecdysozoa</taxon>
        <taxon>Arthropoda</taxon>
        <taxon>Chelicerata</taxon>
        <taxon>Arachnida</taxon>
        <taxon>Acari</taxon>
        <taxon>Acariformes</taxon>
        <taxon>Sarcoptiformes</taxon>
        <taxon>Oribatida</taxon>
        <taxon>Brachypylina</taxon>
        <taxon>Oppioidea</taxon>
        <taxon>Oppiidae</taxon>
        <taxon>Oppiella</taxon>
    </lineage>
</organism>
<evidence type="ECO:0000313" key="5">
    <source>
        <dbReference type="Proteomes" id="UP000728032"/>
    </source>
</evidence>
<accession>A0A7R9LVR0</accession>
<dbReference type="SUPFAM" id="SSF48371">
    <property type="entry name" value="ARM repeat"/>
    <property type="match status" value="1"/>
</dbReference>
<feature type="transmembrane region" description="Helical" evidence="2">
    <location>
        <begin position="834"/>
        <end position="853"/>
    </location>
</feature>
<dbReference type="InterPro" id="IPR055142">
    <property type="entry name" value="ZER1-like_C"/>
</dbReference>
<dbReference type="SUPFAM" id="SSF52047">
    <property type="entry name" value="RNI-like"/>
    <property type="match status" value="1"/>
</dbReference>
<dbReference type="Gene3D" id="1.25.10.10">
    <property type="entry name" value="Leucine-rich Repeat Variant"/>
    <property type="match status" value="1"/>
</dbReference>
<dbReference type="InterPro" id="IPR051341">
    <property type="entry name" value="Zyg-11_UBL_adapter"/>
</dbReference>
<sequence>MFVSPQTLRDYCLDFLRQRIDAEVTCEGLNGALAEELLRSLSLHSQLSDDVLLKPLFDARNTRLHAVHFDDASQLTTRGLRALRAHRLRRLTVRGLSRATINELIGCLGDQSLHDLRALDVSRSAFTNHNKFCVVIGLAKLRSLRALDVSHTDFNGHGLEIVVDDLPLLRALNISATRVRDISALRKCANRLTSLSVYNLSFGETSLSVVQQLPLLEALDVSDDSDNPLDALVTRDRHHVRQLLQSGHLFARLQELDISGRDGVDCALVTRFLAAKHAAADALPLRFLGLLQTSVASDDLAFGDADLVVSGNASEKQILEALRRYGLRANFVQKSLFHLYAFTQTLADARADLIEAVVAPMAVHSRAIAVQMAATACLYNLSKNQFGDRLHPSTLRAVVERTLAAMQNFPNHQQLQKNSLLTICSDRVLQDVSFDRFLCTQLVLDSLVQFKDTAMNRMAVAIVSILAAKISTAETSVLGAKAVYMEALLAIVRARLADALHNDIMLKFTLSALWNLTDESPKTCQMFLQKGGLDLYLQVLQRFEGECAVETKVLGLVNNIAEVEELRHNLLDLHFLRVLRLLMRSPKIDVSYFAAGIFAHLCADQSATSSALHDLHALLRQLKEVVLSWATPDIEMVAYRSFVPFLPLLNCFQWPAVQLWAVWAVHHVCSKNRPFLPFLPNKQYSRLSLPLAKRYVEMLVAERGAHTIRAIVEQRNSSSAEDDDHKDDDNCSRVLRELFILWLLFESLKTYQQIAEQIQDFERREHFQPIVDRMLDKRLEATKELLRHLSYVVVVVFGLVATLLRSRGLVLVFLVLVGGALCGHLFVPLLAPEALVVVAVVDLTVGALFAHFVQ</sequence>
<dbReference type="PANTHER" id="PTHR12904:SF22">
    <property type="entry name" value="ZYG-11 FAMILY MEMBER B, CELL CYCLE REGULATOR"/>
    <property type="match status" value="1"/>
</dbReference>
<dbReference type="InterPro" id="IPR011989">
    <property type="entry name" value="ARM-like"/>
</dbReference>
<keyword evidence="2" id="KW-0472">Membrane</keyword>